<evidence type="ECO:0000313" key="2">
    <source>
        <dbReference type="EMBL" id="CAG8744930.1"/>
    </source>
</evidence>
<dbReference type="AlphaFoldDB" id="A0A9N9NMT4"/>
<comment type="caution">
    <text evidence="2">The sequence shown here is derived from an EMBL/GenBank/DDBJ whole genome shotgun (WGS) entry which is preliminary data.</text>
</comment>
<feature type="region of interest" description="Disordered" evidence="1">
    <location>
        <begin position="1"/>
        <end position="21"/>
    </location>
</feature>
<dbReference type="Proteomes" id="UP000789508">
    <property type="component" value="Unassembled WGS sequence"/>
</dbReference>
<feature type="non-terminal residue" evidence="2">
    <location>
        <position position="1"/>
    </location>
</feature>
<evidence type="ECO:0000313" key="3">
    <source>
        <dbReference type="Proteomes" id="UP000789508"/>
    </source>
</evidence>
<reference evidence="2" key="1">
    <citation type="submission" date="2021-06" db="EMBL/GenBank/DDBJ databases">
        <authorList>
            <person name="Kallberg Y."/>
            <person name="Tangrot J."/>
            <person name="Rosling A."/>
        </authorList>
    </citation>
    <scope>NUCLEOTIDE SEQUENCE</scope>
    <source>
        <strain evidence="2">FL130A</strain>
    </source>
</reference>
<gene>
    <name evidence="2" type="ORF">ALEPTO_LOCUS13097</name>
</gene>
<sequence>HLPCQRTRKVSSAPKDLESARERLPNAGRHWIGINESLLLKMCRSGLPPLSHSRLLVRFYNGKTIALEKPIIPHAMSGVPAQEMMNKFGDVYTNMIIEVQI</sequence>
<accession>A0A9N9NMT4</accession>
<organism evidence="2 3">
    <name type="scientific">Ambispora leptoticha</name>
    <dbReference type="NCBI Taxonomy" id="144679"/>
    <lineage>
        <taxon>Eukaryota</taxon>
        <taxon>Fungi</taxon>
        <taxon>Fungi incertae sedis</taxon>
        <taxon>Mucoromycota</taxon>
        <taxon>Glomeromycotina</taxon>
        <taxon>Glomeromycetes</taxon>
        <taxon>Archaeosporales</taxon>
        <taxon>Ambisporaceae</taxon>
        <taxon>Ambispora</taxon>
    </lineage>
</organism>
<proteinExistence type="predicted"/>
<protein>
    <submittedName>
        <fullName evidence="2">1022_t:CDS:1</fullName>
    </submittedName>
</protein>
<feature type="non-terminal residue" evidence="2">
    <location>
        <position position="101"/>
    </location>
</feature>
<keyword evidence="3" id="KW-1185">Reference proteome</keyword>
<evidence type="ECO:0000256" key="1">
    <source>
        <dbReference type="SAM" id="MobiDB-lite"/>
    </source>
</evidence>
<dbReference type="EMBL" id="CAJVPS010037248">
    <property type="protein sequence ID" value="CAG8744930.1"/>
    <property type="molecule type" value="Genomic_DNA"/>
</dbReference>
<name>A0A9N9NMT4_9GLOM</name>